<proteinExistence type="predicted"/>
<feature type="non-terminal residue" evidence="1">
    <location>
        <position position="1"/>
    </location>
</feature>
<accession>A0A1A8GBM5</accession>
<reference evidence="1" key="1">
    <citation type="submission" date="2016-05" db="EMBL/GenBank/DDBJ databases">
        <authorList>
            <person name="Lavstsen T."/>
            <person name="Jespersen J.S."/>
        </authorList>
    </citation>
    <scope>NUCLEOTIDE SEQUENCE</scope>
    <source>
        <tissue evidence="1">Brain</tissue>
    </source>
</reference>
<organism evidence="1">
    <name type="scientific">Nothobranchius korthausae</name>
    <dbReference type="NCBI Taxonomy" id="1143690"/>
    <lineage>
        <taxon>Eukaryota</taxon>
        <taxon>Metazoa</taxon>
        <taxon>Chordata</taxon>
        <taxon>Craniata</taxon>
        <taxon>Vertebrata</taxon>
        <taxon>Euteleostomi</taxon>
        <taxon>Actinopterygii</taxon>
        <taxon>Neopterygii</taxon>
        <taxon>Teleostei</taxon>
        <taxon>Neoteleostei</taxon>
        <taxon>Acanthomorphata</taxon>
        <taxon>Ovalentaria</taxon>
        <taxon>Atherinomorphae</taxon>
        <taxon>Cyprinodontiformes</taxon>
        <taxon>Nothobranchiidae</taxon>
        <taxon>Nothobranchius</taxon>
    </lineage>
</organism>
<name>A0A1A8GBM5_9TELE</name>
<reference evidence="1" key="2">
    <citation type="submission" date="2016-06" db="EMBL/GenBank/DDBJ databases">
        <title>The genome of a short-lived fish provides insights into sex chromosome evolution and the genetic control of aging.</title>
        <authorList>
            <person name="Reichwald K."/>
            <person name="Felder M."/>
            <person name="Petzold A."/>
            <person name="Koch P."/>
            <person name="Groth M."/>
            <person name="Platzer M."/>
        </authorList>
    </citation>
    <scope>NUCLEOTIDE SEQUENCE</scope>
    <source>
        <tissue evidence="1">Brain</tissue>
    </source>
</reference>
<protein>
    <submittedName>
        <fullName evidence="1">Mex-3 homolog C</fullName>
    </submittedName>
</protein>
<dbReference type="EMBL" id="HAEB01021242">
    <property type="protein sequence ID" value="SBQ67769.1"/>
    <property type="molecule type" value="Transcribed_RNA"/>
</dbReference>
<gene>
    <name evidence="1" type="primary">MEX3C</name>
</gene>
<sequence length="31" mass="3390">PTLVSPAYAKIISVLNPHLEAVGRFRNPCII</sequence>
<dbReference type="AlphaFoldDB" id="A0A1A8GBM5"/>
<evidence type="ECO:0000313" key="1">
    <source>
        <dbReference type="EMBL" id="SBQ67769.1"/>
    </source>
</evidence>